<dbReference type="PANTHER" id="PTHR31654:SF0">
    <property type="entry name" value="SECRETED BETA-GLUCOSIDASE ADG3-RELATED"/>
    <property type="match status" value="1"/>
</dbReference>
<sequence>MKVLITSAVALSLLPSFVNGELRRHRHAIHGDSHDLQKRSKQCQFPTDAGLVSVTPNEENAGWAMSPDQPCKPGMYCPYACPAGQVGLQWDPKATSYTYPISQNGGLYCNEDGEIEKPFPKKDYCADGTGYARVNNTCGGVISFCQTVLPGNEAMLIPTEVHAGMSEVIAVPDPSYWVSTAAHYYINAPGVGIEEGCVWGTKANPIGNWSPYVAGANTDASGNTFVKIGWNPVYLEPDCPFKTTLPDFGMRLVCDGSCVGLPCEINPKVNGVNEVTSLLQADGAGGGAFCVGTAQPGSHMYIEVFEVGEGSGTGSSDSESSDEIASFDEEEPVQEASSLSVISTPESTTSSEASTDSTSSELTTSSEAPTSSSESTSSSADSETTSSSIISTSSLAPSTTSSAEPSTSSIESSTSSIESTTSSIESTSSSIESTTSSIESTSSSIETTSSSIETTSSSMESSTSSMESSTSSIESSTSSIESSTFSIESSTSSTESSTSSIESSTSSSAQPSTSSSELTTSSASSTVSEITTSSKPTTSSATPTTSSAKTFSLSLTNTTSSIIVSNAGSSTKSKIVHSTSKKSTVSQTHHSTSSKIVISRSVQNFKALNATVTSQELTSYDVKSVSSLLSESRSVLYNLGESQYNTNGINQPTAAAASVSAGTETSSTLTSGSSTTIAPLIYLFGLVSAIILALMS</sequence>
<reference evidence="5" key="1">
    <citation type="submission" date="2014-03" db="EMBL/GenBank/DDBJ databases">
        <authorList>
            <person name="Casaregola S."/>
        </authorList>
    </citation>
    <scope>NUCLEOTIDE SEQUENCE [LARGE SCALE GENOMIC DNA]</scope>
    <source>
        <strain evidence="5">CLIB 918</strain>
    </source>
</reference>
<feature type="region of interest" description="Disordered" evidence="2">
    <location>
        <begin position="308"/>
        <end position="547"/>
    </location>
</feature>
<comment type="caution">
    <text evidence="5">The sequence shown here is derived from an EMBL/GenBank/DDBJ whole genome shotgun (WGS) entry which is preliminary data.</text>
</comment>
<dbReference type="STRING" id="1173061.A0A0J9X5H1"/>
<protein>
    <submittedName>
        <fullName evidence="5">Uncharacterized protein</fullName>
    </submittedName>
</protein>
<name>A0A0J9X5H1_GEOCN</name>
<dbReference type="PANTHER" id="PTHR31654">
    <property type="entry name" value="SECRETED BETA-GLUCOSIDASE ADG3-RELATED"/>
    <property type="match status" value="1"/>
</dbReference>
<evidence type="ECO:0000256" key="2">
    <source>
        <dbReference type="SAM" id="MobiDB-lite"/>
    </source>
</evidence>
<keyword evidence="3" id="KW-1133">Transmembrane helix</keyword>
<dbReference type="Pfam" id="PF03856">
    <property type="entry name" value="SUN"/>
    <property type="match status" value="1"/>
</dbReference>
<dbReference type="InterPro" id="IPR053088">
    <property type="entry name" value="Beta-glucosidase/SUN-like"/>
</dbReference>
<dbReference type="AlphaFoldDB" id="A0A0J9X5H1"/>
<feature type="compositionally biased region" description="Acidic residues" evidence="2">
    <location>
        <begin position="319"/>
        <end position="333"/>
    </location>
</feature>
<accession>A0A0J9X5H1</accession>
<evidence type="ECO:0000313" key="5">
    <source>
        <dbReference type="EMBL" id="CDO52404.1"/>
    </source>
</evidence>
<dbReference type="InterPro" id="IPR005556">
    <property type="entry name" value="SUN"/>
</dbReference>
<keyword evidence="3" id="KW-0472">Membrane</keyword>
<feature type="chain" id="PRO_5005325521" evidence="4">
    <location>
        <begin position="21"/>
        <end position="696"/>
    </location>
</feature>
<dbReference type="Proteomes" id="UP000242525">
    <property type="component" value="Unassembled WGS sequence"/>
</dbReference>
<organism evidence="5 6">
    <name type="scientific">Geotrichum candidum</name>
    <name type="common">Oospora lactis</name>
    <name type="synonym">Dipodascus geotrichum</name>
    <dbReference type="NCBI Taxonomy" id="1173061"/>
    <lineage>
        <taxon>Eukaryota</taxon>
        <taxon>Fungi</taxon>
        <taxon>Dikarya</taxon>
        <taxon>Ascomycota</taxon>
        <taxon>Saccharomycotina</taxon>
        <taxon>Dipodascomycetes</taxon>
        <taxon>Dipodascales</taxon>
        <taxon>Dipodascaceae</taxon>
        <taxon>Geotrichum</taxon>
    </lineage>
</organism>
<keyword evidence="6" id="KW-1185">Reference proteome</keyword>
<proteinExistence type="inferred from homology"/>
<keyword evidence="3" id="KW-0812">Transmembrane</keyword>
<feature type="compositionally biased region" description="Low complexity" evidence="2">
    <location>
        <begin position="342"/>
        <end position="547"/>
    </location>
</feature>
<comment type="similarity">
    <text evidence="1">Belongs to the SUN family.</text>
</comment>
<dbReference type="OrthoDB" id="5554151at2759"/>
<evidence type="ECO:0000256" key="3">
    <source>
        <dbReference type="SAM" id="Phobius"/>
    </source>
</evidence>
<gene>
    <name evidence="5" type="ORF">BN980_GECA03s01313g</name>
</gene>
<feature type="signal peptide" evidence="4">
    <location>
        <begin position="1"/>
        <end position="20"/>
    </location>
</feature>
<dbReference type="EMBL" id="CCBN010000003">
    <property type="protein sequence ID" value="CDO52404.1"/>
    <property type="molecule type" value="Genomic_DNA"/>
</dbReference>
<evidence type="ECO:0000256" key="4">
    <source>
        <dbReference type="SAM" id="SignalP"/>
    </source>
</evidence>
<evidence type="ECO:0000256" key="1">
    <source>
        <dbReference type="ARBA" id="ARBA00010579"/>
    </source>
</evidence>
<feature type="transmembrane region" description="Helical" evidence="3">
    <location>
        <begin position="677"/>
        <end position="695"/>
    </location>
</feature>
<evidence type="ECO:0000313" key="6">
    <source>
        <dbReference type="Proteomes" id="UP000242525"/>
    </source>
</evidence>
<keyword evidence="4" id="KW-0732">Signal</keyword>